<organism evidence="1 2">
    <name type="scientific">Purpureocillium lilacinum</name>
    <name type="common">Paecilomyces lilacinus</name>
    <dbReference type="NCBI Taxonomy" id="33203"/>
    <lineage>
        <taxon>Eukaryota</taxon>
        <taxon>Fungi</taxon>
        <taxon>Dikarya</taxon>
        <taxon>Ascomycota</taxon>
        <taxon>Pezizomycotina</taxon>
        <taxon>Sordariomycetes</taxon>
        <taxon>Hypocreomycetidae</taxon>
        <taxon>Hypocreales</taxon>
        <taxon>Ophiocordycipitaceae</taxon>
        <taxon>Purpureocillium</taxon>
    </lineage>
</organism>
<name>A0ACC4DQ41_PURLI</name>
<accession>A0ACC4DQ41</accession>
<keyword evidence="2" id="KW-1185">Reference proteome</keyword>
<gene>
    <name evidence="1" type="ORF">ACCO45_006657</name>
</gene>
<evidence type="ECO:0000313" key="1">
    <source>
        <dbReference type="EMBL" id="KAL3958495.1"/>
    </source>
</evidence>
<dbReference type="EMBL" id="JBGNUJ010000006">
    <property type="protein sequence ID" value="KAL3958495.1"/>
    <property type="molecule type" value="Genomic_DNA"/>
</dbReference>
<evidence type="ECO:0000313" key="2">
    <source>
        <dbReference type="Proteomes" id="UP001638806"/>
    </source>
</evidence>
<protein>
    <submittedName>
        <fullName evidence="1">Uncharacterized protein</fullName>
    </submittedName>
</protein>
<proteinExistence type="predicted"/>
<reference evidence="1" key="1">
    <citation type="submission" date="2024-12" db="EMBL/GenBank/DDBJ databases">
        <title>Comparative genomics and development of molecular markers within Purpureocillium lilacinum and among Purpureocillium species.</title>
        <authorList>
            <person name="Yeh Z.-Y."/>
            <person name="Ni N.-T."/>
            <person name="Lo P.-H."/>
            <person name="Mushyakhwo K."/>
            <person name="Lin C.-F."/>
            <person name="Nai Y.-S."/>
        </authorList>
    </citation>
    <scope>NUCLEOTIDE SEQUENCE</scope>
    <source>
        <strain evidence="1">NCHU-NPUST-175</strain>
    </source>
</reference>
<sequence>MFMEDSKLTGGHLLALKSSGSKTDEGMMLNESNESNETTNITNITNITIAAATPHPTGQSGRSSCASQYRRDATRALRALVGRSPDSPLTHTRRRAVFSATASPPPVDEAGADINDQISELLEPEWDAGRSNGRRQAGGVKGVTAGSAAFLLLHGTLGAVPERVRAAQCLTPAAESGASMNRSMDWDAVEVPLSTVPGWGRSPKETVHPQPASMAPGKHSFQGATGHPPLPKHSLAPSPGHRWIAHSGRPLDAADRAPGRPQGPIHSACSGAASPPQGRPPQWVVHGTLQLRLSSSCLSSGAASTPTSPKPANHSRRKIFVLAKAGRPWSVGSDS</sequence>
<dbReference type="Proteomes" id="UP001638806">
    <property type="component" value="Unassembled WGS sequence"/>
</dbReference>
<comment type="caution">
    <text evidence="1">The sequence shown here is derived from an EMBL/GenBank/DDBJ whole genome shotgun (WGS) entry which is preliminary data.</text>
</comment>